<dbReference type="eggNOG" id="COG1609">
    <property type="taxonomic scope" value="Bacteria"/>
</dbReference>
<dbReference type="GO" id="GO:0000976">
    <property type="term" value="F:transcription cis-regulatory region binding"/>
    <property type="evidence" value="ECO:0007669"/>
    <property type="project" value="TreeGrafter"/>
</dbReference>
<gene>
    <name evidence="6" type="ORF">HMPREF9103_00033</name>
</gene>
<dbReference type="InterPro" id="IPR028082">
    <property type="entry name" value="Peripla_BP_I"/>
</dbReference>
<feature type="domain" description="HTH lacI-type" evidence="4">
    <location>
        <begin position="12"/>
        <end position="67"/>
    </location>
</feature>
<dbReference type="SMART" id="SM00354">
    <property type="entry name" value="HTH_LACI"/>
    <property type="match status" value="1"/>
</dbReference>
<dbReference type="InterPro" id="IPR010982">
    <property type="entry name" value="Lambda_DNA-bd_dom_sf"/>
</dbReference>
<dbReference type="Gene3D" id="1.10.260.40">
    <property type="entry name" value="lambda repressor-like DNA-binding domains"/>
    <property type="match status" value="1"/>
</dbReference>
<protein>
    <submittedName>
        <fullName evidence="6">Transcriptional regulator, LacI family</fullName>
    </submittedName>
</protein>
<dbReference type="InterPro" id="IPR001387">
    <property type="entry name" value="Cro/C1-type_HTH"/>
</dbReference>
<dbReference type="PANTHER" id="PTHR30146:SF154">
    <property type="entry name" value="TRANSCRIPTION REGULATOR, MEMBER OF GALR FAMILY"/>
    <property type="match status" value="1"/>
</dbReference>
<keyword evidence="2" id="KW-0238">DNA-binding</keyword>
<keyword evidence="3" id="KW-0804">Transcription</keyword>
<comment type="caution">
    <text evidence="6">The sequence shown here is derived from an EMBL/GenBank/DDBJ whole genome shotgun (WGS) entry which is preliminary data.</text>
</comment>
<dbReference type="SUPFAM" id="SSF47413">
    <property type="entry name" value="lambda repressor-like DNA-binding domains"/>
    <property type="match status" value="1"/>
</dbReference>
<evidence type="ECO:0000256" key="2">
    <source>
        <dbReference type="ARBA" id="ARBA00023125"/>
    </source>
</evidence>
<accession>G9ZJY7</accession>
<dbReference type="HOGENOM" id="CLU_037628_6_0_9"/>
<evidence type="ECO:0000256" key="1">
    <source>
        <dbReference type="ARBA" id="ARBA00023015"/>
    </source>
</evidence>
<dbReference type="PROSITE" id="PS00356">
    <property type="entry name" value="HTH_LACI_1"/>
    <property type="match status" value="1"/>
</dbReference>
<name>G9ZJY7_9LACO</name>
<evidence type="ECO:0000259" key="4">
    <source>
        <dbReference type="PROSITE" id="PS50932"/>
    </source>
</evidence>
<dbReference type="PANTHER" id="PTHR30146">
    <property type="entry name" value="LACI-RELATED TRANSCRIPTIONAL REPRESSOR"/>
    <property type="match status" value="1"/>
</dbReference>
<dbReference type="GO" id="GO:0003700">
    <property type="term" value="F:DNA-binding transcription factor activity"/>
    <property type="evidence" value="ECO:0007669"/>
    <property type="project" value="TreeGrafter"/>
</dbReference>
<dbReference type="Gene3D" id="3.40.50.2300">
    <property type="match status" value="2"/>
</dbReference>
<evidence type="ECO:0000313" key="6">
    <source>
        <dbReference type="EMBL" id="EHM01636.1"/>
    </source>
</evidence>
<dbReference type="AlphaFoldDB" id="G9ZJY7"/>
<keyword evidence="1" id="KW-0805">Transcription regulation</keyword>
<dbReference type="STRING" id="797515.HMPREF9103_00033"/>
<evidence type="ECO:0000256" key="3">
    <source>
        <dbReference type="ARBA" id="ARBA00023163"/>
    </source>
</evidence>
<dbReference type="InterPro" id="IPR000843">
    <property type="entry name" value="HTH_LacI"/>
</dbReference>
<dbReference type="InterPro" id="IPR025997">
    <property type="entry name" value="SBP_2_dom"/>
</dbReference>
<feature type="domain" description="HTH cro/C1-type" evidence="5">
    <location>
        <begin position="15"/>
        <end position="57"/>
    </location>
</feature>
<dbReference type="EMBL" id="AGEY01000002">
    <property type="protein sequence ID" value="EHM01636.1"/>
    <property type="molecule type" value="Genomic_DNA"/>
</dbReference>
<reference evidence="6 7" key="1">
    <citation type="submission" date="2011-09" db="EMBL/GenBank/DDBJ databases">
        <authorList>
            <person name="Weinstock G."/>
            <person name="Sodergren E."/>
            <person name="Clifton S."/>
            <person name="Fulton L."/>
            <person name="Fulton B."/>
            <person name="Courtney L."/>
            <person name="Fronick C."/>
            <person name="Harrison M."/>
            <person name="Strong C."/>
            <person name="Farmer C."/>
            <person name="Delahaunty K."/>
            <person name="Markovic C."/>
            <person name="Hall O."/>
            <person name="Minx P."/>
            <person name="Tomlinson C."/>
            <person name="Mitreva M."/>
            <person name="Hou S."/>
            <person name="Chen J."/>
            <person name="Wollam A."/>
            <person name="Pepin K.H."/>
            <person name="Johnson M."/>
            <person name="Bhonagiri V."/>
            <person name="Zhang X."/>
            <person name="Suruliraj S."/>
            <person name="Warren W."/>
            <person name="Chinwalla A."/>
            <person name="Mardis E.R."/>
            <person name="Wilson R.K."/>
        </authorList>
    </citation>
    <scope>NUCLEOTIDE SEQUENCE [LARGE SCALE GENOMIC DNA]</scope>
    <source>
        <strain evidence="6 7">F0439</strain>
    </source>
</reference>
<dbReference type="PROSITE" id="PS50932">
    <property type="entry name" value="HTH_LACI_2"/>
    <property type="match status" value="1"/>
</dbReference>
<dbReference type="PATRIC" id="fig|797515.3.peg.28"/>
<dbReference type="Pfam" id="PF13407">
    <property type="entry name" value="Peripla_BP_4"/>
    <property type="match status" value="1"/>
</dbReference>
<dbReference type="Proteomes" id="UP000004625">
    <property type="component" value="Unassembled WGS sequence"/>
</dbReference>
<dbReference type="PRINTS" id="PR00036">
    <property type="entry name" value="HTHLACI"/>
</dbReference>
<sequence>MVMKMANNKKTANIKDVAALAGVSVATISRYLNGELDRMSQKTAQRVHDAVEKLNYVPNSVARQMKTNTSKMIAVIVSNIDDYFSTELFKGISSILESKGYIGVLFDADSDDEREKKLLGTIGSQLFDGLIIQPGNNPQTISEALRRSMPIVTVDREIDNSPWPQIITNNYQIARSVSQHFAEAGIDRVIVLTSAIKEARTREERYRGITAEFKKVTVVEISETATNHNAVSRQLTKLVNDSDGKTLIFCLKERWFLEFIPELVFEGIIDGDRVTATGFADTDYARRLEPRLKLISQNPYLMGGSAAEVMLDWLSGADRSIRRIVIPAKLN</sequence>
<dbReference type="Pfam" id="PF00356">
    <property type="entry name" value="LacI"/>
    <property type="match status" value="1"/>
</dbReference>
<organism evidence="6 7">
    <name type="scientific">Lentilactobacillus parafarraginis F0439</name>
    <dbReference type="NCBI Taxonomy" id="797515"/>
    <lineage>
        <taxon>Bacteria</taxon>
        <taxon>Bacillati</taxon>
        <taxon>Bacillota</taxon>
        <taxon>Bacilli</taxon>
        <taxon>Lactobacillales</taxon>
        <taxon>Lactobacillaceae</taxon>
        <taxon>Lentilactobacillus</taxon>
    </lineage>
</organism>
<evidence type="ECO:0000313" key="7">
    <source>
        <dbReference type="Proteomes" id="UP000004625"/>
    </source>
</evidence>
<dbReference type="CDD" id="cd01392">
    <property type="entry name" value="HTH_LacI"/>
    <property type="match status" value="1"/>
</dbReference>
<dbReference type="PROSITE" id="PS50943">
    <property type="entry name" value="HTH_CROC1"/>
    <property type="match status" value="1"/>
</dbReference>
<evidence type="ECO:0000259" key="5">
    <source>
        <dbReference type="PROSITE" id="PS50943"/>
    </source>
</evidence>
<keyword evidence="7" id="KW-1185">Reference proteome</keyword>
<dbReference type="SUPFAM" id="SSF53822">
    <property type="entry name" value="Periplasmic binding protein-like I"/>
    <property type="match status" value="1"/>
</dbReference>
<proteinExistence type="predicted"/>